<name>A0A1G2KPX8_9BACT</name>
<protein>
    <submittedName>
        <fullName evidence="1">Uncharacterized protein</fullName>
    </submittedName>
</protein>
<accession>A0A1G2KPX8</accession>
<reference evidence="1 2" key="1">
    <citation type="journal article" date="2016" name="Nat. Commun.">
        <title>Thousands of microbial genomes shed light on interconnected biogeochemical processes in an aquifer system.</title>
        <authorList>
            <person name="Anantharaman K."/>
            <person name="Brown C.T."/>
            <person name="Hug L.A."/>
            <person name="Sharon I."/>
            <person name="Castelle C.J."/>
            <person name="Probst A.J."/>
            <person name="Thomas B.C."/>
            <person name="Singh A."/>
            <person name="Wilkins M.J."/>
            <person name="Karaoz U."/>
            <person name="Brodie E.L."/>
            <person name="Williams K.H."/>
            <person name="Hubbard S.S."/>
            <person name="Banfield J.F."/>
        </authorList>
    </citation>
    <scope>NUCLEOTIDE SEQUENCE [LARGE SCALE GENOMIC DNA]</scope>
</reference>
<proteinExistence type="predicted"/>
<organism evidence="1 2">
    <name type="scientific">Candidatus Sungbacteria bacterium RIFCSPHIGHO2_02_FULL_49_20</name>
    <dbReference type="NCBI Taxonomy" id="1802272"/>
    <lineage>
        <taxon>Bacteria</taxon>
        <taxon>Candidatus Sungiibacteriota</taxon>
    </lineage>
</organism>
<gene>
    <name evidence="1" type="ORF">A3C12_03175</name>
</gene>
<dbReference type="EMBL" id="MHQK01000027">
    <property type="protein sequence ID" value="OHA01460.1"/>
    <property type="molecule type" value="Genomic_DNA"/>
</dbReference>
<sequence>MSFLNASLAKIWAGKGFVTGLSSLDGSTIQTKPFTMTTFLFPESHHDWQVRENKSGISQKFSYIRASDRNENNAAPYG</sequence>
<dbReference type="Proteomes" id="UP000178710">
    <property type="component" value="Unassembled WGS sequence"/>
</dbReference>
<dbReference type="AlphaFoldDB" id="A0A1G2KPX8"/>
<evidence type="ECO:0000313" key="1">
    <source>
        <dbReference type="EMBL" id="OHA01460.1"/>
    </source>
</evidence>
<comment type="caution">
    <text evidence="1">The sequence shown here is derived from an EMBL/GenBank/DDBJ whole genome shotgun (WGS) entry which is preliminary data.</text>
</comment>
<evidence type="ECO:0000313" key="2">
    <source>
        <dbReference type="Proteomes" id="UP000178710"/>
    </source>
</evidence>